<feature type="region of interest" description="Disordered" evidence="1">
    <location>
        <begin position="1"/>
        <end position="26"/>
    </location>
</feature>
<feature type="transmembrane region" description="Helical" evidence="2">
    <location>
        <begin position="52"/>
        <end position="73"/>
    </location>
</feature>
<gene>
    <name evidence="3" type="ORF">MiAbW_03088</name>
</gene>
<feature type="region of interest" description="Disordered" evidence="1">
    <location>
        <begin position="240"/>
        <end position="296"/>
    </location>
</feature>
<evidence type="ECO:0000256" key="1">
    <source>
        <dbReference type="SAM" id="MobiDB-lite"/>
    </source>
</evidence>
<keyword evidence="2" id="KW-1133">Transmembrane helix</keyword>
<accession>A0A5J4FBW9</accession>
<keyword evidence="2" id="KW-0812">Transmembrane</keyword>
<reference evidence="3 4" key="1">
    <citation type="journal article" date="2019" name="FEMS Microbiol. Lett.">
        <title>A novel salt-tolerant genotype illuminates the sucrose gene evolution in freshwater bloom-forming cyanobacterium Microcystis aeruginosa.</title>
        <authorList>
            <person name="Tanabe Y."/>
            <person name="Yamaguchi H."/>
            <person name="Sano T."/>
            <person name="Kawachi M."/>
        </authorList>
    </citation>
    <scope>NUCLEOTIDE SEQUENCE [LARGE SCALE GENOMIC DNA]</scope>
    <source>
        <strain evidence="3 4">NIES-4325</strain>
    </source>
</reference>
<feature type="compositionally biased region" description="Low complexity" evidence="1">
    <location>
        <begin position="1"/>
        <end position="13"/>
    </location>
</feature>
<feature type="compositionally biased region" description="Pro residues" evidence="1">
    <location>
        <begin position="194"/>
        <end position="203"/>
    </location>
</feature>
<dbReference type="EMBL" id="BJKP01000036">
    <property type="protein sequence ID" value="GEA28513.1"/>
    <property type="molecule type" value="Genomic_DNA"/>
</dbReference>
<dbReference type="RefSeq" id="WP_151696919.1">
    <property type="nucleotide sequence ID" value="NZ_BJKP01000036.1"/>
</dbReference>
<feature type="region of interest" description="Disordered" evidence="1">
    <location>
        <begin position="175"/>
        <end position="206"/>
    </location>
</feature>
<name>A0A5J4FBW9_MICAE</name>
<protein>
    <submittedName>
        <fullName evidence="3">Uncharacterized protein</fullName>
    </submittedName>
</protein>
<dbReference type="Proteomes" id="UP000376575">
    <property type="component" value="Unassembled WGS sequence"/>
</dbReference>
<evidence type="ECO:0000313" key="4">
    <source>
        <dbReference type="Proteomes" id="UP000376575"/>
    </source>
</evidence>
<dbReference type="AlphaFoldDB" id="A0A5J4FBW9"/>
<organism evidence="3 4">
    <name type="scientific">Microcystis aeruginosa NIES-4325</name>
    <dbReference type="NCBI Taxonomy" id="2569534"/>
    <lineage>
        <taxon>Bacteria</taxon>
        <taxon>Bacillati</taxon>
        <taxon>Cyanobacteriota</taxon>
        <taxon>Cyanophyceae</taxon>
        <taxon>Oscillatoriophycideae</taxon>
        <taxon>Chroococcales</taxon>
        <taxon>Microcystaceae</taxon>
        <taxon>Microcystis</taxon>
    </lineage>
</organism>
<evidence type="ECO:0000313" key="3">
    <source>
        <dbReference type="EMBL" id="GEA28513.1"/>
    </source>
</evidence>
<evidence type="ECO:0000256" key="2">
    <source>
        <dbReference type="SAM" id="Phobius"/>
    </source>
</evidence>
<comment type="caution">
    <text evidence="3">The sequence shown here is derived from an EMBL/GenBank/DDBJ whole genome shotgun (WGS) entry which is preliminary data.</text>
</comment>
<feature type="compositionally biased region" description="Low complexity" evidence="1">
    <location>
        <begin position="276"/>
        <end position="287"/>
    </location>
</feature>
<sequence length="296" mass="31951">MKSDQSPSPQDSPLSIVHQPSSAIDPAQEPEQLEAAIINVYPPAKDVFFTPWGIGAMVIFLMANILLSLNQWLTTPPPTPRKAENSLLGQRKNNSRRLDRLIAIARPVEKTPQPSAIANIPAPPLKTSPITNIPAPPVVQSPPSARNLTNALLPPNPPPSLMPVHQLPVSKIEQSLPVAPPDSSTPPVSSLVSAPPPPPPQVTPAPSTAIINERMLEELRQREESPPNLPFFQREKARRLANQNRQDATELMKQLPPELQVSPSPSSPPPSETANPSQSPVPSSIIIDRSGTSVNY</sequence>
<proteinExistence type="predicted"/>
<keyword evidence="2" id="KW-0472">Membrane</keyword>